<feature type="domain" description="MobA/MobL protein" evidence="4">
    <location>
        <begin position="51"/>
        <end position="275"/>
    </location>
</feature>
<evidence type="ECO:0000259" key="4">
    <source>
        <dbReference type="Pfam" id="PF03389"/>
    </source>
</evidence>
<feature type="compositionally biased region" description="Low complexity" evidence="3">
    <location>
        <begin position="555"/>
        <end position="567"/>
    </location>
</feature>
<keyword evidence="2" id="KW-0184">Conjugation</keyword>
<name>A0ABS9R2A8_9FIRM</name>
<dbReference type="InterPro" id="IPR005053">
    <property type="entry name" value="MobA_MobL"/>
</dbReference>
<gene>
    <name evidence="5" type="ORF">LQE99_01445</name>
</gene>
<evidence type="ECO:0000256" key="1">
    <source>
        <dbReference type="ARBA" id="ARBA00010873"/>
    </source>
</evidence>
<organism evidence="5 6">
    <name type="scientific">Amedibacillus hominis</name>
    <dbReference type="NCBI Taxonomy" id="2897776"/>
    <lineage>
        <taxon>Bacteria</taxon>
        <taxon>Bacillati</taxon>
        <taxon>Bacillota</taxon>
        <taxon>Erysipelotrichia</taxon>
        <taxon>Erysipelotrichales</taxon>
        <taxon>Erysipelotrichaceae</taxon>
        <taxon>Amedibacillus</taxon>
    </lineage>
</organism>
<accession>A0ABS9R2A8</accession>
<evidence type="ECO:0000313" key="6">
    <source>
        <dbReference type="Proteomes" id="UP001202402"/>
    </source>
</evidence>
<dbReference type="NCBIfam" id="NF041496">
    <property type="entry name" value="MobQ"/>
    <property type="match status" value="1"/>
</dbReference>
<comment type="similarity">
    <text evidence="1">Belongs to the MobA/MobL family.</text>
</comment>
<protein>
    <submittedName>
        <fullName evidence="5">MobA/MobL family protein</fullName>
    </submittedName>
</protein>
<keyword evidence="6" id="KW-1185">Reference proteome</keyword>
<comment type="caution">
    <text evidence="5">The sequence shown here is derived from an EMBL/GenBank/DDBJ whole genome shotgun (WGS) entry which is preliminary data.</text>
</comment>
<dbReference type="Pfam" id="PF03389">
    <property type="entry name" value="MobA_MobL"/>
    <property type="match status" value="1"/>
</dbReference>
<evidence type="ECO:0000256" key="2">
    <source>
        <dbReference type="ARBA" id="ARBA00022971"/>
    </source>
</evidence>
<evidence type="ECO:0000313" key="5">
    <source>
        <dbReference type="EMBL" id="MCH4283795.1"/>
    </source>
</evidence>
<feature type="compositionally biased region" description="Basic and acidic residues" evidence="3">
    <location>
        <begin position="539"/>
        <end position="554"/>
    </location>
</feature>
<dbReference type="EMBL" id="JAKVPQ010000001">
    <property type="protein sequence ID" value="MCH4283795.1"/>
    <property type="molecule type" value="Genomic_DNA"/>
</dbReference>
<proteinExistence type="inferred from homology"/>
<reference evidence="5 6" key="1">
    <citation type="submission" date="2022-02" db="EMBL/GenBank/DDBJ databases">
        <title>Genome of Erysipelotrichaceae sp. nov. NSJ-176 isolated from human feces.</title>
        <authorList>
            <person name="Abdugheni R."/>
        </authorList>
    </citation>
    <scope>NUCLEOTIDE SEQUENCE [LARGE SCALE GENOMIC DNA]</scope>
    <source>
        <strain evidence="5 6">NSJ-176</strain>
    </source>
</reference>
<dbReference type="Proteomes" id="UP001202402">
    <property type="component" value="Unassembled WGS sequence"/>
</dbReference>
<evidence type="ECO:0000256" key="3">
    <source>
        <dbReference type="SAM" id="MobiDB-lite"/>
    </source>
</evidence>
<sequence length="567" mass="64906">MRRLPFCTLAARERLAAASHSLPSSPNERNGGDTIAIYHCSIKIVSRGKGKSAVAAAAYRSGEKLTNEWDGLTHDYTKKGGVVHSEILLPAHAPPAFSDRSTLWNSVELSEKSNNAQLAREVEIALPVELSREEQTRLVREYCFSQFVSKGMIADFNLHDTGSGNPHAHILLTMRPLDERGAWLPKSKKEYVLDENGEKIRLPSGRYKTRKVDLVDWNNRENAEVWRRAWADLANEFLAQNNRPERIDHRSYERQGIEQIPTVHVGVSATQMEKKGIVTERGEMNRNIKAANRILREIRRLVRGLKDWIAELKERKAALLESLAEARAQASEPTIPQLLARYMEQRGEERADWTSKGKLKGAVSDFNKVQAAMEFLRQKEISTVETLDRQLDGISETAVAIRDSMRKAERRIKDIDTLLSHIENYEKYKPVYKEYAAIGWKKQKEKFEEAHRGELDAYRAAARYVKTHLSGTSYSRKELEAERKDLAAALPGKREELEAVQADVRTLRDVRHWLNQVLPPEQYRQTAEPGKKPSIVEGLKGREQRIRQEQEKRQQPPQAQKQQDMEL</sequence>
<dbReference type="Gene3D" id="3.30.930.30">
    <property type="match status" value="1"/>
</dbReference>
<feature type="region of interest" description="Disordered" evidence="3">
    <location>
        <begin position="521"/>
        <end position="567"/>
    </location>
</feature>